<sequence>MGTQLPFQEECCPKGRKYTVQTPWGRPTLPVPMASEQLPLRRTAGFEQARGLLGQIGWPRTPFSSVLQHGISPALCLQVDSTGQRIYGQPHIDNARGCGHTWTNTPGGSGRYRDTTPHGGHFKRGRAAGVLPRARQMAVHNHCVRRQGARCFSTTGGADSAIRRNVLEAIGSYDSEVADELRTNNRYRDLLWEGTIPDLPEFGPPLRAHGGQRCILQGVL</sequence>
<gene>
    <name evidence="1" type="ORF">PGTG_18668</name>
</gene>
<keyword evidence="2" id="KW-1185">Reference proteome</keyword>
<dbReference type="EMBL" id="DS178380">
    <property type="protein sequence ID" value="EFP93046.2"/>
    <property type="molecule type" value="Genomic_DNA"/>
</dbReference>
<proteinExistence type="predicted"/>
<name>E3L921_PUCGT</name>
<dbReference type="KEGG" id="pgr:PGTG_18668"/>
<dbReference type="HOGENOM" id="CLU_1256584_0_0_1"/>
<evidence type="ECO:0000313" key="1">
    <source>
        <dbReference type="EMBL" id="EFP93046.2"/>
    </source>
</evidence>
<dbReference type="Proteomes" id="UP000008783">
    <property type="component" value="Unassembled WGS sequence"/>
</dbReference>
<dbReference type="RefSeq" id="XP_003337465.2">
    <property type="nucleotide sequence ID" value="XM_003337417.2"/>
</dbReference>
<reference evidence="2" key="2">
    <citation type="journal article" date="2011" name="Proc. Natl. Acad. Sci. U.S.A.">
        <title>Obligate biotrophy features unraveled by the genomic analysis of rust fungi.</title>
        <authorList>
            <person name="Duplessis S."/>
            <person name="Cuomo C.A."/>
            <person name="Lin Y.-C."/>
            <person name="Aerts A."/>
            <person name="Tisserant E."/>
            <person name="Veneault-Fourrey C."/>
            <person name="Joly D.L."/>
            <person name="Hacquard S."/>
            <person name="Amselem J."/>
            <person name="Cantarel B.L."/>
            <person name="Chiu R."/>
            <person name="Coutinho P.M."/>
            <person name="Feau N."/>
            <person name="Field M."/>
            <person name="Frey P."/>
            <person name="Gelhaye E."/>
            <person name="Goldberg J."/>
            <person name="Grabherr M.G."/>
            <person name="Kodira C.D."/>
            <person name="Kohler A."/>
            <person name="Kuees U."/>
            <person name="Lindquist E.A."/>
            <person name="Lucas S.M."/>
            <person name="Mago R."/>
            <person name="Mauceli E."/>
            <person name="Morin E."/>
            <person name="Murat C."/>
            <person name="Pangilinan J.L."/>
            <person name="Park R."/>
            <person name="Pearson M."/>
            <person name="Quesneville H."/>
            <person name="Rouhier N."/>
            <person name="Sakthikumar S."/>
            <person name="Salamov A.A."/>
            <person name="Schmutz J."/>
            <person name="Selles B."/>
            <person name="Shapiro H."/>
            <person name="Tanguay P."/>
            <person name="Tuskan G.A."/>
            <person name="Henrissat B."/>
            <person name="Van de Peer Y."/>
            <person name="Rouze P."/>
            <person name="Ellis J.G."/>
            <person name="Dodds P.N."/>
            <person name="Schein J.E."/>
            <person name="Zhong S."/>
            <person name="Hamelin R.C."/>
            <person name="Grigoriev I.V."/>
            <person name="Szabo L.J."/>
            <person name="Martin F."/>
        </authorList>
    </citation>
    <scope>NUCLEOTIDE SEQUENCE [LARGE SCALE GENOMIC DNA]</scope>
    <source>
        <strain evidence="2">CRL 75-36-700-3 / race SCCL</strain>
    </source>
</reference>
<evidence type="ECO:0000313" key="2">
    <source>
        <dbReference type="Proteomes" id="UP000008783"/>
    </source>
</evidence>
<dbReference type="AlphaFoldDB" id="E3L921"/>
<dbReference type="InParanoid" id="E3L921"/>
<dbReference type="VEuPathDB" id="FungiDB:PGTG_18668"/>
<dbReference type="GeneID" id="10543023"/>
<organism evidence="1 2">
    <name type="scientific">Puccinia graminis f. sp. tritici (strain CRL 75-36-700-3 / race SCCL)</name>
    <name type="common">Black stem rust fungus</name>
    <dbReference type="NCBI Taxonomy" id="418459"/>
    <lineage>
        <taxon>Eukaryota</taxon>
        <taxon>Fungi</taxon>
        <taxon>Dikarya</taxon>
        <taxon>Basidiomycota</taxon>
        <taxon>Pucciniomycotina</taxon>
        <taxon>Pucciniomycetes</taxon>
        <taxon>Pucciniales</taxon>
        <taxon>Pucciniaceae</taxon>
        <taxon>Puccinia</taxon>
    </lineage>
</organism>
<reference key="1">
    <citation type="submission" date="2007-01" db="EMBL/GenBank/DDBJ databases">
        <title>The Genome Sequence of Puccinia graminis f. sp. tritici Strain CRL 75-36-700-3.</title>
        <authorList>
            <consortium name="The Broad Institute Genome Sequencing Platform"/>
            <person name="Birren B."/>
            <person name="Lander E."/>
            <person name="Galagan J."/>
            <person name="Nusbaum C."/>
            <person name="Devon K."/>
            <person name="Cuomo C."/>
            <person name="Jaffe D."/>
            <person name="Butler J."/>
            <person name="Alvarez P."/>
            <person name="Gnerre S."/>
            <person name="Grabherr M."/>
            <person name="Mauceli E."/>
            <person name="Brockman W."/>
            <person name="Young S."/>
            <person name="LaButti K."/>
            <person name="Sykes S."/>
            <person name="DeCaprio D."/>
            <person name="Crawford M."/>
            <person name="Koehrsen M."/>
            <person name="Engels R."/>
            <person name="Montgomery P."/>
            <person name="Pearson M."/>
            <person name="Howarth C."/>
            <person name="Larson L."/>
            <person name="White J."/>
            <person name="Zeng Q."/>
            <person name="Kodira C."/>
            <person name="Yandava C."/>
            <person name="Alvarado L."/>
            <person name="O'Leary S."/>
            <person name="Szabo L."/>
            <person name="Dean R."/>
            <person name="Schein J."/>
        </authorList>
    </citation>
    <scope>NUCLEOTIDE SEQUENCE</scope>
    <source>
        <strain>CRL 75-36-700-3</strain>
    </source>
</reference>
<protein>
    <submittedName>
        <fullName evidence="1">Uncharacterized protein</fullName>
    </submittedName>
</protein>
<accession>E3L921</accession>